<organism evidence="2">
    <name type="scientific">Dulem virus 34</name>
    <dbReference type="NCBI Taxonomy" id="3145752"/>
    <lineage>
        <taxon>Viruses</taxon>
        <taxon>Duplodnaviria</taxon>
        <taxon>Heunggongvirae</taxon>
        <taxon>Uroviricota</taxon>
        <taxon>Caudoviricetes</taxon>
    </lineage>
</organism>
<accession>A0AAU8B4Y1</accession>
<proteinExistence type="predicted"/>
<protein>
    <submittedName>
        <fullName evidence="2">Uncharacterized protein</fullName>
    </submittedName>
</protein>
<dbReference type="EMBL" id="PP511788">
    <property type="protein sequence ID" value="XCD07372.1"/>
    <property type="molecule type" value="Genomic_DNA"/>
</dbReference>
<evidence type="ECO:0000256" key="1">
    <source>
        <dbReference type="SAM" id="MobiDB-lite"/>
    </source>
</evidence>
<name>A0AAU8B4Y1_9CAUD</name>
<feature type="compositionally biased region" description="Basic and acidic residues" evidence="1">
    <location>
        <begin position="27"/>
        <end position="36"/>
    </location>
</feature>
<reference evidence="2" key="1">
    <citation type="submission" date="2024-03" db="EMBL/GenBank/DDBJ databases">
        <title>Diverse circular DNA viruses in blood, oral, and fecal samples of captive lemurs.</title>
        <authorList>
            <person name="Paietta E.N."/>
            <person name="Kraberger S."/>
            <person name="Lund M.C."/>
            <person name="Custer J.M."/>
            <person name="Vargas K.M."/>
            <person name="Ehmke E.E."/>
            <person name="Yoder A.D."/>
            <person name="Varsani A."/>
        </authorList>
    </citation>
    <scope>NUCLEOTIDE SEQUENCE</scope>
    <source>
        <strain evidence="2">Duke_28FF_219</strain>
    </source>
</reference>
<evidence type="ECO:0000313" key="2">
    <source>
        <dbReference type="EMBL" id="XCD07372.1"/>
    </source>
</evidence>
<sequence length="36" mass="3907">MSNRRSISGEIPPTKVGGNLQKNQINQRKEAAPCPS</sequence>
<feature type="region of interest" description="Disordered" evidence="1">
    <location>
        <begin position="1"/>
        <end position="36"/>
    </location>
</feature>